<dbReference type="SUPFAM" id="SSF54928">
    <property type="entry name" value="RNA-binding domain, RBD"/>
    <property type="match status" value="1"/>
</dbReference>
<organism evidence="5">
    <name type="scientific">candidate division WOR-3 bacterium</name>
    <dbReference type="NCBI Taxonomy" id="2052148"/>
    <lineage>
        <taxon>Bacteria</taxon>
        <taxon>Bacteria division WOR-3</taxon>
    </lineage>
</organism>
<evidence type="ECO:0000313" key="4">
    <source>
        <dbReference type="EMBL" id="HGQ55147.1"/>
    </source>
</evidence>
<dbReference type="InterPro" id="IPR000504">
    <property type="entry name" value="RRM_dom"/>
</dbReference>
<evidence type="ECO:0000259" key="3">
    <source>
        <dbReference type="PROSITE" id="PS50102"/>
    </source>
</evidence>
<accession>A0A7C4VYV6</accession>
<dbReference type="EMBL" id="DTBX01000058">
    <property type="protein sequence ID" value="HGQ55147.1"/>
    <property type="molecule type" value="Genomic_DNA"/>
</dbReference>
<keyword evidence="1" id="KW-0694">RNA-binding</keyword>
<dbReference type="PROSITE" id="PS50102">
    <property type="entry name" value="RRM"/>
    <property type="match status" value="1"/>
</dbReference>
<dbReference type="InterPro" id="IPR048289">
    <property type="entry name" value="RRM2_NsCP33-like"/>
</dbReference>
<dbReference type="Gene3D" id="3.30.70.330">
    <property type="match status" value="1"/>
</dbReference>
<evidence type="ECO:0000256" key="1">
    <source>
        <dbReference type="ARBA" id="ARBA00022884"/>
    </source>
</evidence>
<reference evidence="5" key="1">
    <citation type="journal article" date="2020" name="mSystems">
        <title>Genome- and Community-Level Interaction Insights into Carbon Utilization and Element Cycling Functions of Hydrothermarchaeota in Hydrothermal Sediment.</title>
        <authorList>
            <person name="Zhou Z."/>
            <person name="Liu Y."/>
            <person name="Xu W."/>
            <person name="Pan J."/>
            <person name="Luo Z.H."/>
            <person name="Li M."/>
        </authorList>
    </citation>
    <scope>NUCLEOTIDE SEQUENCE [LARGE SCALE GENOMIC DNA]</scope>
    <source>
        <strain evidence="5">SpSt-594</strain>
        <strain evidence="4">SpSt-655</strain>
    </source>
</reference>
<dbReference type="Pfam" id="PF00076">
    <property type="entry name" value="RRM_1"/>
    <property type="match status" value="1"/>
</dbReference>
<dbReference type="CDD" id="cd21608">
    <property type="entry name" value="RRM2_NsCP33_like"/>
    <property type="match status" value="1"/>
</dbReference>
<feature type="region of interest" description="Disordered" evidence="2">
    <location>
        <begin position="78"/>
        <end position="101"/>
    </location>
</feature>
<evidence type="ECO:0000313" key="5">
    <source>
        <dbReference type="EMBL" id="HGU47307.1"/>
    </source>
</evidence>
<name>A0A7C4VYV6_UNCW3</name>
<feature type="compositionally biased region" description="Basic residues" evidence="2">
    <location>
        <begin position="86"/>
        <end position="101"/>
    </location>
</feature>
<dbReference type="InterPro" id="IPR052462">
    <property type="entry name" value="SLIRP/GR-RBP-like"/>
</dbReference>
<proteinExistence type="predicted"/>
<gene>
    <name evidence="5" type="ORF">ENT60_01935</name>
    <name evidence="4" type="ORF">ENU28_01620</name>
</gene>
<dbReference type="InterPro" id="IPR035979">
    <property type="entry name" value="RBD_domain_sf"/>
</dbReference>
<dbReference type="InterPro" id="IPR012677">
    <property type="entry name" value="Nucleotide-bd_a/b_plait_sf"/>
</dbReference>
<feature type="domain" description="RRM" evidence="3">
    <location>
        <begin position="3"/>
        <end position="81"/>
    </location>
</feature>
<dbReference type="SMART" id="SM00360">
    <property type="entry name" value="RRM"/>
    <property type="match status" value="1"/>
</dbReference>
<dbReference type="EMBL" id="DSZH01000089">
    <property type="protein sequence ID" value="HGU47307.1"/>
    <property type="molecule type" value="Genomic_DNA"/>
</dbReference>
<dbReference type="PANTHER" id="PTHR48027">
    <property type="entry name" value="HETEROGENEOUS NUCLEAR RIBONUCLEOPROTEIN 87F-RELATED"/>
    <property type="match status" value="1"/>
</dbReference>
<comment type="caution">
    <text evidence="5">The sequence shown here is derived from an EMBL/GenBank/DDBJ whole genome shotgun (WGS) entry which is preliminary data.</text>
</comment>
<dbReference type="GO" id="GO:0003723">
    <property type="term" value="F:RNA binding"/>
    <property type="evidence" value="ECO:0007669"/>
    <property type="project" value="UniProtKB-KW"/>
</dbReference>
<dbReference type="AlphaFoldDB" id="A0A7C4VYV6"/>
<evidence type="ECO:0000256" key="2">
    <source>
        <dbReference type="SAM" id="MobiDB-lite"/>
    </source>
</evidence>
<sequence>MSKTLYVGNVAYSVTEGMLNDLFSQYGKVISVKIIVDRFTNRPRGFAFIEMSNDEEANNAINSLNGKNFEGRNLVVAEARSPKERRSQRRSPRGGRKFRRF</sequence>
<protein>
    <submittedName>
        <fullName evidence="5">RNA-binding protein</fullName>
    </submittedName>
</protein>